<dbReference type="EMBL" id="CP064760">
    <property type="protein sequence ID" value="QPE03906.1"/>
    <property type="molecule type" value="Genomic_DNA"/>
</dbReference>
<evidence type="ECO:0000313" key="3">
    <source>
        <dbReference type="EMBL" id="QPE03906.1"/>
    </source>
</evidence>
<feature type="region of interest" description="Disordered" evidence="1">
    <location>
        <begin position="29"/>
        <end position="56"/>
    </location>
</feature>
<keyword evidence="2" id="KW-0732">Signal</keyword>
<feature type="chain" id="PRO_5039525511" evidence="2">
    <location>
        <begin position="30"/>
        <end position="195"/>
    </location>
</feature>
<sequence>MNNRRFTATLLAGAVALAALTGCTATATAGSLTSSPSASTSGSSDTVLPVDANPIVNDSSTPGLSVTYAAVEDNVDQATGQAISDQLELTIANATSTDVSGLEVFYTMTDATTGQSESYYQDLGALTVPAGSDVTVYFDNGTGTGTGAGHYPENTFSLYRSSSNQVDFTIEVSTPGLAPATAIATKGVGTGEVAD</sequence>
<gene>
    <name evidence="3" type="ORF">IT882_11670</name>
</gene>
<dbReference type="RefSeq" id="WP_195691997.1">
    <property type="nucleotide sequence ID" value="NZ_CP064760.1"/>
</dbReference>
<dbReference type="KEGG" id="msf:IT882_11670"/>
<dbReference type="AlphaFoldDB" id="A0A7S8RH30"/>
<dbReference type="PROSITE" id="PS51257">
    <property type="entry name" value="PROKAR_LIPOPROTEIN"/>
    <property type="match status" value="1"/>
</dbReference>
<dbReference type="Proteomes" id="UP000594480">
    <property type="component" value="Chromosome"/>
</dbReference>
<evidence type="ECO:0000313" key="4">
    <source>
        <dbReference type="Proteomes" id="UP000594480"/>
    </source>
</evidence>
<organism evidence="3 4">
    <name type="scientific">Microbacterium schleiferi</name>
    <dbReference type="NCBI Taxonomy" id="69362"/>
    <lineage>
        <taxon>Bacteria</taxon>
        <taxon>Bacillati</taxon>
        <taxon>Actinomycetota</taxon>
        <taxon>Actinomycetes</taxon>
        <taxon>Micrococcales</taxon>
        <taxon>Microbacteriaceae</taxon>
        <taxon>Microbacterium</taxon>
    </lineage>
</organism>
<reference evidence="3 4" key="1">
    <citation type="submission" date="2020-11" db="EMBL/GenBank/DDBJ databases">
        <title>Amino acid is mineralized and recycled by bacteria in oceanic microbiome.</title>
        <authorList>
            <person name="Zheng L.Y."/>
        </authorList>
    </citation>
    <scope>NUCLEOTIDE SEQUENCE [LARGE SCALE GENOMIC DNA]</scope>
    <source>
        <strain evidence="3 4">A32-1</strain>
    </source>
</reference>
<proteinExistence type="predicted"/>
<evidence type="ECO:0000256" key="1">
    <source>
        <dbReference type="SAM" id="MobiDB-lite"/>
    </source>
</evidence>
<keyword evidence="4" id="KW-1185">Reference proteome</keyword>
<feature type="compositionally biased region" description="Low complexity" evidence="1">
    <location>
        <begin position="29"/>
        <end position="44"/>
    </location>
</feature>
<evidence type="ECO:0000256" key="2">
    <source>
        <dbReference type="SAM" id="SignalP"/>
    </source>
</evidence>
<protein>
    <submittedName>
        <fullName evidence="3">Uncharacterized protein</fullName>
    </submittedName>
</protein>
<accession>A0A7S8RH30</accession>
<feature type="signal peptide" evidence="2">
    <location>
        <begin position="1"/>
        <end position="29"/>
    </location>
</feature>
<name>A0A7S8RH30_9MICO</name>